<dbReference type="AlphaFoldDB" id="A0A4T0WXR7"/>
<feature type="compositionally biased region" description="Low complexity" evidence="4">
    <location>
        <begin position="57"/>
        <end position="69"/>
    </location>
</feature>
<dbReference type="GO" id="GO:0005576">
    <property type="term" value="C:extracellular region"/>
    <property type="evidence" value="ECO:0007669"/>
    <property type="project" value="TreeGrafter"/>
</dbReference>
<dbReference type="Proteomes" id="UP000307173">
    <property type="component" value="Unassembled WGS sequence"/>
</dbReference>
<proteinExistence type="inferred from homology"/>
<dbReference type="STRING" id="52247.A0A4T0WXR7"/>
<sequence>MLFTPLLFLSLAVAAPFEHIHHVHKRAAQPEAEPIAATVFVTNIVTVNQFRQNVDIPDQPTPTTLQTTPVASPVETPVATPVETSIASPTAEDTKNNNTSNTNSDTSFAHGSVEAYAVKGKGIAYSPYTNSGTCKSASEVASDMSLLSSFEILRIYAPDCDVVSNMLNSISNNQKIFAGLFYLESLQSDVELLASQVHASSRGWDAIYAVSVGNEWVNAGTYDAGTVVNAINTGRSLLSAKGFNGPVLTVDTAPAFQGHPELCQASDFVGVNQHAFWNGHTAPEDSGPFLKTTIDQLSGICNGKSVLVTETGWPTQGSTFGSLGVPGKQQQLACIKSIVETVPDKVLLFTTYDDLWKHPGQNGVEQFWGIFNN</sequence>
<evidence type="ECO:0000256" key="4">
    <source>
        <dbReference type="SAM" id="MobiDB-lite"/>
    </source>
</evidence>
<comment type="similarity">
    <text evidence="2">Belongs to the glycosyl hydrolase 17 family.</text>
</comment>
<dbReference type="OrthoDB" id="941679at2759"/>
<evidence type="ECO:0000256" key="3">
    <source>
        <dbReference type="ARBA" id="ARBA00022801"/>
    </source>
</evidence>
<comment type="subcellular location">
    <subcellularLocation>
        <location evidence="1">Cell envelope</location>
    </subcellularLocation>
</comment>
<evidence type="ECO:0008006" key="7">
    <source>
        <dbReference type="Google" id="ProtNLM"/>
    </source>
</evidence>
<reference evidence="5 6" key="1">
    <citation type="journal article" date="2019" name="Front. Genet.">
        <title>Whole-Genome Sequencing of the Opportunistic Yeast Pathogen Candida inconspicua Uncovers Its Hybrid Origin.</title>
        <authorList>
            <person name="Mixao V."/>
            <person name="Hansen A.P."/>
            <person name="Saus E."/>
            <person name="Boekhout T."/>
            <person name="Lass-Florl C."/>
            <person name="Gabaldon T."/>
        </authorList>
    </citation>
    <scope>NUCLEOTIDE SEQUENCE [LARGE SCALE GENOMIC DNA]</scope>
    <source>
        <strain evidence="5 6">CBS 180</strain>
    </source>
</reference>
<dbReference type="PANTHER" id="PTHR16631">
    <property type="entry name" value="GLUCAN 1,3-BETA-GLUCOSIDASE"/>
    <property type="match status" value="1"/>
</dbReference>
<gene>
    <name evidence="5" type="ORF">CANINC_003776</name>
</gene>
<keyword evidence="3" id="KW-0378">Hydrolase</keyword>
<dbReference type="EMBL" id="SELW01000599">
    <property type="protein sequence ID" value="TID19206.1"/>
    <property type="molecule type" value="Genomic_DNA"/>
</dbReference>
<dbReference type="GO" id="GO:0009986">
    <property type="term" value="C:cell surface"/>
    <property type="evidence" value="ECO:0007669"/>
    <property type="project" value="TreeGrafter"/>
</dbReference>
<evidence type="ECO:0000256" key="1">
    <source>
        <dbReference type="ARBA" id="ARBA00004196"/>
    </source>
</evidence>
<keyword evidence="6" id="KW-1185">Reference proteome</keyword>
<dbReference type="GO" id="GO:0042973">
    <property type="term" value="F:glucan endo-1,3-beta-D-glucosidase activity"/>
    <property type="evidence" value="ECO:0007669"/>
    <property type="project" value="TreeGrafter"/>
</dbReference>
<dbReference type="InterPro" id="IPR050732">
    <property type="entry name" value="Beta-glucan_modifiers"/>
</dbReference>
<dbReference type="GO" id="GO:0009277">
    <property type="term" value="C:fungal-type cell wall"/>
    <property type="evidence" value="ECO:0007669"/>
    <property type="project" value="TreeGrafter"/>
</dbReference>
<evidence type="ECO:0000313" key="6">
    <source>
        <dbReference type="Proteomes" id="UP000307173"/>
    </source>
</evidence>
<protein>
    <recommendedName>
        <fullName evidence="7">Glycoside hydrolase family 17 protein</fullName>
    </recommendedName>
</protein>
<dbReference type="GO" id="GO:0071555">
    <property type="term" value="P:cell wall organization"/>
    <property type="evidence" value="ECO:0007669"/>
    <property type="project" value="TreeGrafter"/>
</dbReference>
<name>A0A4T0WXR7_9ASCO</name>
<evidence type="ECO:0000313" key="5">
    <source>
        <dbReference type="EMBL" id="TID19206.1"/>
    </source>
</evidence>
<comment type="caution">
    <text evidence="5">The sequence shown here is derived from an EMBL/GenBank/DDBJ whole genome shotgun (WGS) entry which is preliminary data.</text>
</comment>
<dbReference type="SUPFAM" id="SSF51445">
    <property type="entry name" value="(Trans)glycosidases"/>
    <property type="match status" value="1"/>
</dbReference>
<dbReference type="InterPro" id="IPR017853">
    <property type="entry name" value="GH"/>
</dbReference>
<evidence type="ECO:0000256" key="2">
    <source>
        <dbReference type="ARBA" id="ARBA00008773"/>
    </source>
</evidence>
<accession>A0A4T0WXR7</accession>
<dbReference type="PANTHER" id="PTHR16631:SF14">
    <property type="entry name" value="FAMILY 17 GLUCOSIDASE SCW10-RELATED"/>
    <property type="match status" value="1"/>
</dbReference>
<organism evidence="5 6">
    <name type="scientific">Pichia inconspicua</name>
    <dbReference type="NCBI Taxonomy" id="52247"/>
    <lineage>
        <taxon>Eukaryota</taxon>
        <taxon>Fungi</taxon>
        <taxon>Dikarya</taxon>
        <taxon>Ascomycota</taxon>
        <taxon>Saccharomycotina</taxon>
        <taxon>Pichiomycetes</taxon>
        <taxon>Pichiales</taxon>
        <taxon>Pichiaceae</taxon>
        <taxon>Pichia</taxon>
    </lineage>
</organism>
<feature type="region of interest" description="Disordered" evidence="4">
    <location>
        <begin position="54"/>
        <end position="107"/>
    </location>
</feature>
<dbReference type="Gene3D" id="3.20.20.80">
    <property type="entry name" value="Glycosidases"/>
    <property type="match status" value="1"/>
</dbReference>
<feature type="compositionally biased region" description="Low complexity" evidence="4">
    <location>
        <begin position="96"/>
        <end position="107"/>
    </location>
</feature>